<dbReference type="InterPro" id="IPR052172">
    <property type="entry name" value="UxaA_altronate/galactarate_dh"/>
</dbReference>
<dbReference type="Pfam" id="PF04295">
    <property type="entry name" value="GD_AH_second"/>
    <property type="match status" value="1"/>
</dbReference>
<gene>
    <name evidence="4" type="ORF">BN1221_02568</name>
</gene>
<feature type="domain" description="SAF" evidence="3">
    <location>
        <begin position="14"/>
        <end position="83"/>
    </location>
</feature>
<evidence type="ECO:0000259" key="3">
    <source>
        <dbReference type="SMART" id="SM00858"/>
    </source>
</evidence>
<dbReference type="InterPro" id="IPR048332">
    <property type="entry name" value="GD_AH_C"/>
</dbReference>
<accession>A0A0G4JWQ5</accession>
<organism evidence="4 5">
    <name type="scientific">Brenneria goodwinii</name>
    <dbReference type="NCBI Taxonomy" id="1109412"/>
    <lineage>
        <taxon>Bacteria</taxon>
        <taxon>Pseudomonadati</taxon>
        <taxon>Pseudomonadota</taxon>
        <taxon>Gammaproteobacteria</taxon>
        <taxon>Enterobacterales</taxon>
        <taxon>Pectobacteriaceae</taxon>
        <taxon>Brenneria</taxon>
    </lineage>
</organism>
<dbReference type="Pfam" id="PF08666">
    <property type="entry name" value="SAF"/>
    <property type="match status" value="1"/>
</dbReference>
<dbReference type="RefSeq" id="WP_048637613.1">
    <property type="nucleotide sequence ID" value="NZ_CGIG01000001.1"/>
</dbReference>
<reference evidence="5" key="1">
    <citation type="submission" date="2015-01" db="EMBL/GenBank/DDBJ databases">
        <authorList>
            <person name="Paterson Steve"/>
        </authorList>
    </citation>
    <scope>NUCLEOTIDE SEQUENCE [LARGE SCALE GENOMIC DNA]</scope>
    <source>
        <strain evidence="5">OBR1</strain>
    </source>
</reference>
<dbReference type="InterPro" id="IPR013974">
    <property type="entry name" value="SAF"/>
</dbReference>
<dbReference type="PANTHER" id="PTHR30536">
    <property type="entry name" value="ALTRONATE/GALACTARATE DEHYDRATASE"/>
    <property type="match status" value="1"/>
</dbReference>
<evidence type="ECO:0000256" key="1">
    <source>
        <dbReference type="ARBA" id="ARBA00010986"/>
    </source>
</evidence>
<dbReference type="GO" id="GO:0019698">
    <property type="term" value="P:D-galacturonate catabolic process"/>
    <property type="evidence" value="ECO:0007669"/>
    <property type="project" value="TreeGrafter"/>
</dbReference>
<dbReference type="OrthoDB" id="9804574at2"/>
<comment type="similarity">
    <text evidence="1">Belongs to the UxaA family.</text>
</comment>
<dbReference type="Proteomes" id="UP000044377">
    <property type="component" value="Unassembled WGS sequence"/>
</dbReference>
<dbReference type="PANTHER" id="PTHR30536:SF5">
    <property type="entry name" value="ALTRONATE DEHYDRATASE"/>
    <property type="match status" value="1"/>
</dbReference>
<dbReference type="CDD" id="cd11613">
    <property type="entry name" value="SAF_AH_GD"/>
    <property type="match status" value="1"/>
</dbReference>
<dbReference type="AlphaFoldDB" id="A0A0G4JWQ5"/>
<name>A0A0G4JWQ5_9GAMM</name>
<dbReference type="InterPro" id="IPR044144">
    <property type="entry name" value="SAF_UxaA/GarD"/>
</dbReference>
<dbReference type="Gene3D" id="2.30.130.110">
    <property type="match status" value="1"/>
</dbReference>
<dbReference type="EC" id="4.2.1.7" evidence="4"/>
<evidence type="ECO:0000313" key="4">
    <source>
        <dbReference type="EMBL" id="CPR17309.1"/>
    </source>
</evidence>
<keyword evidence="2 4" id="KW-0456">Lyase</keyword>
<dbReference type="STRING" id="1109412.BN1221_02568"/>
<dbReference type="SMART" id="SM00858">
    <property type="entry name" value="SAF"/>
    <property type="match status" value="1"/>
</dbReference>
<keyword evidence="5" id="KW-1185">Reference proteome</keyword>
<dbReference type="GO" id="GO:0008789">
    <property type="term" value="F:altronate dehydratase activity"/>
    <property type="evidence" value="ECO:0007669"/>
    <property type="project" value="UniProtKB-EC"/>
</dbReference>
<proteinExistence type="inferred from homology"/>
<dbReference type="Pfam" id="PF20629">
    <property type="entry name" value="GD_AH_C"/>
    <property type="match status" value="1"/>
</dbReference>
<dbReference type="EMBL" id="CGIG01000001">
    <property type="protein sequence ID" value="CPR17309.1"/>
    <property type="molecule type" value="Genomic_DNA"/>
</dbReference>
<dbReference type="InterPro" id="IPR007392">
    <property type="entry name" value="GD_AH_second"/>
</dbReference>
<evidence type="ECO:0000313" key="5">
    <source>
        <dbReference type="Proteomes" id="UP000044377"/>
    </source>
</evidence>
<sequence length="506" mass="55047">MSNISPVIILHPNDDVAIARFPVNQGYVVPERGVVVLTEIKEGHKIALRDIDINQAVKRYNQIIGYASQPIKAGEHIHLHNLKMGEYGQDYAFCVDKKDSEPPAEIRTFMGYRRANGKVATRNYIGVLTSVNCSATVAKAIEEHFKRVGLADYPNIDGIVALPQSFGCAMDMKGDLMKIMQRTMSGYANHANFAGVLIVGLGCESNQIKELIKIEAINEGPMLQHMTIQETGGTQKTLNKGIEIIEGMLSQANNLQRENIPVSELIVALECGGSDSYSGISANPALGYAVDLLIQQGGTAILAETPEIYGAEYMLTRRAVSQEVGQKLIKRIRWWEDYAIRCHAELNNNPSAGNKEGGLTTILEKSLGAIAKAGSSNLVDVYEYAEQVTAKGLVFMDTPGYDAFACTGQIAGGANVMCFTTGRGSAYGGKPTPCIKIASNNFLWRRQEEDMDINCGDVADGLESLESAGRRIFEMIINVASGEKSKSEKFGYGSLEFVPWQPGAIM</sequence>
<evidence type="ECO:0000256" key="2">
    <source>
        <dbReference type="ARBA" id="ARBA00023239"/>
    </source>
</evidence>
<protein>
    <submittedName>
        <fullName evidence="4">Altronate dehydratase</fullName>
        <ecNumber evidence="4">4.2.1.7</ecNumber>
    </submittedName>
</protein>